<dbReference type="Pfam" id="PF07940">
    <property type="entry name" value="Hepar_II_III_C"/>
    <property type="match status" value="1"/>
</dbReference>
<proteinExistence type="predicted"/>
<reference evidence="4 5" key="1">
    <citation type="submission" date="2019-12" db="EMBL/GenBank/DDBJ databases">
        <title>Devosia maris sp. nov., isolated from the deep seawater.</title>
        <authorList>
            <person name="Liu Y."/>
        </authorList>
    </citation>
    <scope>NUCLEOTIDE SEQUENCE [LARGE SCALE GENOMIC DNA]</scope>
    <source>
        <strain evidence="4 5">L53-10-65</strain>
    </source>
</reference>
<dbReference type="GO" id="GO:0030313">
    <property type="term" value="C:cell envelope"/>
    <property type="evidence" value="ECO:0007669"/>
    <property type="project" value="UniProtKB-SubCell"/>
</dbReference>
<dbReference type="Gene3D" id="1.50.10.100">
    <property type="entry name" value="Chondroitin AC/alginate lyase"/>
    <property type="match status" value="1"/>
</dbReference>
<dbReference type="AlphaFoldDB" id="A0A7X3FRB8"/>
<evidence type="ECO:0000313" key="4">
    <source>
        <dbReference type="EMBL" id="MVS99211.1"/>
    </source>
</evidence>
<keyword evidence="5" id="KW-1185">Reference proteome</keyword>
<feature type="region of interest" description="Disordered" evidence="2">
    <location>
        <begin position="1"/>
        <end position="26"/>
    </location>
</feature>
<name>A0A7X3FRB8_9HYPH</name>
<dbReference type="InterPro" id="IPR008929">
    <property type="entry name" value="Chondroitin_lyas"/>
</dbReference>
<dbReference type="Gene3D" id="2.70.98.70">
    <property type="match status" value="1"/>
</dbReference>
<comment type="caution">
    <text evidence="4">The sequence shown here is derived from an EMBL/GenBank/DDBJ whole genome shotgun (WGS) entry which is preliminary data.</text>
</comment>
<gene>
    <name evidence="4" type="ORF">GO014_09280</name>
</gene>
<evidence type="ECO:0000256" key="1">
    <source>
        <dbReference type="ARBA" id="ARBA00004196"/>
    </source>
</evidence>
<protein>
    <recommendedName>
        <fullName evidence="3">Heparinase II/III-like C-terminal domain-containing protein</fullName>
    </recommendedName>
</protein>
<comment type="subcellular location">
    <subcellularLocation>
        <location evidence="1">Cell envelope</location>
    </subcellularLocation>
</comment>
<organism evidence="4 5">
    <name type="scientific">Devosia marina</name>
    <dbReference type="NCBI Taxonomy" id="2683198"/>
    <lineage>
        <taxon>Bacteria</taxon>
        <taxon>Pseudomonadati</taxon>
        <taxon>Pseudomonadota</taxon>
        <taxon>Alphaproteobacteria</taxon>
        <taxon>Hyphomicrobiales</taxon>
        <taxon>Devosiaceae</taxon>
        <taxon>Devosia</taxon>
    </lineage>
</organism>
<sequence length="564" mass="61730">MIGRRDVSSGNTNGQGNGLFPEPGGRDAVNGRLVPAGRRLALGLADSVVTMPLLRWTWRGQTDHAYAGDLPDFRPADREAVREMMSGRYLLASKLFETGGASPFSLDVEHPDWWNNLHSFSWLRHFRDCRDPGEKLFARTLVLDWIGREGQFEADSWTLTLTAQRVLNWLRHLTLVLDGATPDQTRTIQRSLGTQVQSLRVRGPLAADPIEALFAAIGLLGAELCNLDDVPDIDTNVARLDALLAQQLDSDGLHLSRNPRQQLALLVELASLRRAVGRHGSPAMAELTNRVDRMHEALDALTLSSGEPVYFNGCGQVPHDVLVAVQANGPSASRRSRLIGGYGIVRAGDTVVIADSGLRPPPGFDGEAHDSALAFEFAHASELVVGSCGPAPSDLPESRDLFRQPVAHSAPTIDAEGPEHRQRRAAAPAMSIDTVEHMLTLTSAGYAQRYGVEIERRLTLLSGGTTLVGQDRIVPAGEPRGMMSLRFHLAPGVKVRRTTGEGIARLVLPNGVTWSFLWEGAQFREEDSVRQSAYLGFHRTRQLVLETDVTNTTEVAWIFTLEQQ</sequence>
<evidence type="ECO:0000259" key="3">
    <source>
        <dbReference type="Pfam" id="PF07940"/>
    </source>
</evidence>
<dbReference type="GO" id="GO:0016829">
    <property type="term" value="F:lyase activity"/>
    <property type="evidence" value="ECO:0007669"/>
    <property type="project" value="InterPro"/>
</dbReference>
<evidence type="ECO:0000313" key="5">
    <source>
        <dbReference type="Proteomes" id="UP000438106"/>
    </source>
</evidence>
<dbReference type="InterPro" id="IPR012480">
    <property type="entry name" value="Hepar_II_III_C"/>
</dbReference>
<dbReference type="Proteomes" id="UP000438106">
    <property type="component" value="Unassembled WGS sequence"/>
</dbReference>
<dbReference type="EMBL" id="WQRF01000002">
    <property type="protein sequence ID" value="MVS99211.1"/>
    <property type="molecule type" value="Genomic_DNA"/>
</dbReference>
<feature type="domain" description="Heparinase II/III-like C-terminal" evidence="3">
    <location>
        <begin position="340"/>
        <end position="557"/>
    </location>
</feature>
<accession>A0A7X3FRB8</accession>
<evidence type="ECO:0000256" key="2">
    <source>
        <dbReference type="SAM" id="MobiDB-lite"/>
    </source>
</evidence>